<dbReference type="AlphaFoldDB" id="A0A268RVT0"/>
<dbReference type="Pfam" id="PF06353">
    <property type="entry name" value="DUF1062"/>
    <property type="match status" value="1"/>
</dbReference>
<evidence type="ECO:0000313" key="1">
    <source>
        <dbReference type="EMBL" id="PAF24359.1"/>
    </source>
</evidence>
<protein>
    <recommendedName>
        <fullName evidence="3">Transglycosylase</fullName>
    </recommendedName>
</protein>
<reference evidence="1 2" key="1">
    <citation type="submission" date="2017-07" db="EMBL/GenBank/DDBJ databases">
        <title>Isolation and whole genome analysis of endospore-forming bacteria from heroin.</title>
        <authorList>
            <person name="Kalinowski J."/>
            <person name="Ahrens B."/>
            <person name="Al-Dilaimi A."/>
            <person name="Winkler A."/>
            <person name="Wibberg D."/>
            <person name="Schleenbecker U."/>
            <person name="Ruckert C."/>
            <person name="Wolfel R."/>
            <person name="Grass G."/>
        </authorList>
    </citation>
    <scope>NUCLEOTIDE SEQUENCE [LARGE SCALE GENOMIC DNA]</scope>
    <source>
        <strain evidence="1 2">7523-2</strain>
    </source>
</reference>
<accession>A0A268RVT0</accession>
<name>A0A268RVT0_SHOCL</name>
<dbReference type="EMBL" id="NPBS01000111">
    <property type="protein sequence ID" value="PAF24359.1"/>
    <property type="molecule type" value="Genomic_DNA"/>
</dbReference>
<gene>
    <name evidence="1" type="ORF">CHH61_18860</name>
</gene>
<dbReference type="Proteomes" id="UP000216133">
    <property type="component" value="Unassembled WGS sequence"/>
</dbReference>
<evidence type="ECO:0000313" key="2">
    <source>
        <dbReference type="Proteomes" id="UP000216133"/>
    </source>
</evidence>
<comment type="caution">
    <text evidence="1">The sequence shown here is derived from an EMBL/GenBank/DDBJ whole genome shotgun (WGS) entry which is preliminary data.</text>
</comment>
<dbReference type="InterPro" id="IPR009412">
    <property type="entry name" value="DUF1062"/>
</dbReference>
<proteinExistence type="predicted"/>
<dbReference type="RefSeq" id="WP_095328088.1">
    <property type="nucleotide sequence ID" value="NZ_NPBS01000111.1"/>
</dbReference>
<organism evidence="1 2">
    <name type="scientific">Shouchella clausii</name>
    <name type="common">Alkalihalobacillus clausii</name>
    <dbReference type="NCBI Taxonomy" id="79880"/>
    <lineage>
        <taxon>Bacteria</taxon>
        <taxon>Bacillati</taxon>
        <taxon>Bacillota</taxon>
        <taxon>Bacilli</taxon>
        <taxon>Bacillales</taxon>
        <taxon>Bacillaceae</taxon>
        <taxon>Shouchella</taxon>
    </lineage>
</organism>
<evidence type="ECO:0008006" key="3">
    <source>
        <dbReference type="Google" id="ProtNLM"/>
    </source>
</evidence>
<sequence>MDKKTEVKCDQCDEMFEMKILTRNRGRDIKEAYFDCPHCNHTYISYRTNGKARSLQKKIQELIKQAKWTKDPLAFEKIQEEITAKREQLQKIMESLME</sequence>